<accession>A0A4Y9L554</accession>
<dbReference type="InterPro" id="IPR036388">
    <property type="entry name" value="WH-like_DNA-bd_sf"/>
</dbReference>
<keyword evidence="1" id="KW-0805">Transcription regulation</keyword>
<dbReference type="GO" id="GO:0003677">
    <property type="term" value="F:DNA binding"/>
    <property type="evidence" value="ECO:0007669"/>
    <property type="project" value="UniProtKB-KW"/>
</dbReference>
<evidence type="ECO:0000256" key="1">
    <source>
        <dbReference type="ARBA" id="ARBA00023015"/>
    </source>
</evidence>
<feature type="domain" description="HTH marR-type" evidence="4">
    <location>
        <begin position="1"/>
        <end position="130"/>
    </location>
</feature>
<evidence type="ECO:0000313" key="6">
    <source>
        <dbReference type="Proteomes" id="UP000297966"/>
    </source>
</evidence>
<dbReference type="PANTHER" id="PTHR33164:SF89">
    <property type="entry name" value="MARR FAMILY REGULATORY PROTEIN"/>
    <property type="match status" value="1"/>
</dbReference>
<keyword evidence="3" id="KW-0804">Transcription</keyword>
<evidence type="ECO:0000256" key="2">
    <source>
        <dbReference type="ARBA" id="ARBA00023125"/>
    </source>
</evidence>
<sequence length="196" mass="21892">MTAARQAVDLLVQTSSGWHFDGARHGLTDREWMALRLLARANRFSRTPSALAQFVGTSRATASQTVKRLEDKGYLQRKSADQDKRSVILDVTPRGEKILASDPIAPLIHAIATLEVGANNFRDLLSQILRQLDARQNRHHADSCRQCIFLTEAAYNRASRKQTEYTCRFFRADLTGAEVDLLCFNFEGRGSGAVPT</sequence>
<dbReference type="GO" id="GO:0006950">
    <property type="term" value="P:response to stress"/>
    <property type="evidence" value="ECO:0007669"/>
    <property type="project" value="TreeGrafter"/>
</dbReference>
<evidence type="ECO:0000313" key="5">
    <source>
        <dbReference type="EMBL" id="TFV37414.1"/>
    </source>
</evidence>
<dbReference type="Gene3D" id="1.10.10.10">
    <property type="entry name" value="Winged helix-like DNA-binding domain superfamily/Winged helix DNA-binding domain"/>
    <property type="match status" value="1"/>
</dbReference>
<evidence type="ECO:0000256" key="3">
    <source>
        <dbReference type="ARBA" id="ARBA00023163"/>
    </source>
</evidence>
<dbReference type="OrthoDB" id="5522755at2"/>
<dbReference type="SUPFAM" id="SSF46785">
    <property type="entry name" value="Winged helix' DNA-binding domain"/>
    <property type="match status" value="1"/>
</dbReference>
<keyword evidence="6" id="KW-1185">Reference proteome</keyword>
<dbReference type="Pfam" id="PF12802">
    <property type="entry name" value="MarR_2"/>
    <property type="match status" value="1"/>
</dbReference>
<dbReference type="SMART" id="SM00347">
    <property type="entry name" value="HTH_MARR"/>
    <property type="match status" value="1"/>
</dbReference>
<dbReference type="EMBL" id="SPQT01000051">
    <property type="protein sequence ID" value="TFV37414.1"/>
    <property type="molecule type" value="Genomic_DNA"/>
</dbReference>
<protein>
    <submittedName>
        <fullName evidence="5">MarR family transcriptional regulator</fullName>
    </submittedName>
</protein>
<dbReference type="PROSITE" id="PS01117">
    <property type="entry name" value="HTH_MARR_1"/>
    <property type="match status" value="1"/>
</dbReference>
<dbReference type="AlphaFoldDB" id="A0A4Y9L554"/>
<dbReference type="InterPro" id="IPR000835">
    <property type="entry name" value="HTH_MarR-typ"/>
</dbReference>
<gene>
    <name evidence="5" type="ORF">E4K65_43765</name>
</gene>
<organism evidence="5 6">
    <name type="scientific">Bradyrhizobium niftali</name>
    <dbReference type="NCBI Taxonomy" id="2560055"/>
    <lineage>
        <taxon>Bacteria</taxon>
        <taxon>Pseudomonadati</taxon>
        <taxon>Pseudomonadota</taxon>
        <taxon>Alphaproteobacteria</taxon>
        <taxon>Hyphomicrobiales</taxon>
        <taxon>Nitrobacteraceae</taxon>
        <taxon>Bradyrhizobium</taxon>
    </lineage>
</organism>
<dbReference type="InterPro" id="IPR023187">
    <property type="entry name" value="Tscrpt_reg_MarR-type_CS"/>
</dbReference>
<name>A0A4Y9L554_9BRAD</name>
<dbReference type="Proteomes" id="UP000297966">
    <property type="component" value="Unassembled WGS sequence"/>
</dbReference>
<dbReference type="InterPro" id="IPR036390">
    <property type="entry name" value="WH_DNA-bd_sf"/>
</dbReference>
<dbReference type="GO" id="GO:0003700">
    <property type="term" value="F:DNA-binding transcription factor activity"/>
    <property type="evidence" value="ECO:0007669"/>
    <property type="project" value="InterPro"/>
</dbReference>
<reference evidence="5 6" key="1">
    <citation type="submission" date="2019-03" db="EMBL/GenBank/DDBJ databases">
        <title>Bradyrhizobium diversity isolated from nodules of Chamaecrista fasciculata.</title>
        <authorList>
            <person name="Klepa M.S."/>
            <person name="Urquiaga M.O."/>
            <person name="Hungria M."/>
            <person name="Delamuta J.R."/>
        </authorList>
    </citation>
    <scope>NUCLEOTIDE SEQUENCE [LARGE SCALE GENOMIC DNA]</scope>
    <source>
        <strain evidence="5 6">CNPSo 3448</strain>
    </source>
</reference>
<dbReference type="PRINTS" id="PR00598">
    <property type="entry name" value="HTHMARR"/>
</dbReference>
<comment type="caution">
    <text evidence="5">The sequence shown here is derived from an EMBL/GenBank/DDBJ whole genome shotgun (WGS) entry which is preliminary data.</text>
</comment>
<dbReference type="InterPro" id="IPR039422">
    <property type="entry name" value="MarR/SlyA-like"/>
</dbReference>
<keyword evidence="2" id="KW-0238">DNA-binding</keyword>
<evidence type="ECO:0000259" key="4">
    <source>
        <dbReference type="PROSITE" id="PS50995"/>
    </source>
</evidence>
<dbReference type="InterPro" id="IPR011991">
    <property type="entry name" value="ArsR-like_HTH"/>
</dbReference>
<dbReference type="CDD" id="cd00090">
    <property type="entry name" value="HTH_ARSR"/>
    <property type="match status" value="1"/>
</dbReference>
<dbReference type="PROSITE" id="PS50995">
    <property type="entry name" value="HTH_MARR_2"/>
    <property type="match status" value="1"/>
</dbReference>
<proteinExistence type="predicted"/>
<dbReference type="PANTHER" id="PTHR33164">
    <property type="entry name" value="TRANSCRIPTIONAL REGULATOR, MARR FAMILY"/>
    <property type="match status" value="1"/>
</dbReference>